<dbReference type="CDD" id="cd00028">
    <property type="entry name" value="B_lectin"/>
    <property type="match status" value="1"/>
</dbReference>
<evidence type="ECO:0000259" key="7">
    <source>
        <dbReference type="PROSITE" id="PS50927"/>
    </source>
</evidence>
<dbReference type="Gene3D" id="2.90.10.10">
    <property type="entry name" value="Bulb-type lectin domain"/>
    <property type="match status" value="1"/>
</dbReference>
<dbReference type="Pfam" id="PF08276">
    <property type="entry name" value="PAN_2"/>
    <property type="match status" value="1"/>
</dbReference>
<dbReference type="PANTHER" id="PTHR32444">
    <property type="entry name" value="BULB-TYPE LECTIN DOMAIN-CONTAINING PROTEIN"/>
    <property type="match status" value="1"/>
</dbReference>
<feature type="signal peptide" evidence="6">
    <location>
        <begin position="1"/>
        <end position="20"/>
    </location>
</feature>
<dbReference type="InterPro" id="IPR003609">
    <property type="entry name" value="Pan_app"/>
</dbReference>
<reference evidence="9 10" key="1">
    <citation type="journal article" date="2022" name="Cell">
        <title>Repeat-based holocentromeres influence genome architecture and karyotype evolution.</title>
        <authorList>
            <person name="Hofstatter P.G."/>
            <person name="Thangavel G."/>
            <person name="Lux T."/>
            <person name="Neumann P."/>
            <person name="Vondrak T."/>
            <person name="Novak P."/>
            <person name="Zhang M."/>
            <person name="Costa L."/>
            <person name="Castellani M."/>
            <person name="Scott A."/>
            <person name="Toegelov H."/>
            <person name="Fuchs J."/>
            <person name="Mata-Sucre Y."/>
            <person name="Dias Y."/>
            <person name="Vanzela A.L.L."/>
            <person name="Huettel B."/>
            <person name="Almeida C.C.S."/>
            <person name="Simkova H."/>
            <person name="Souza G."/>
            <person name="Pedrosa-Harand A."/>
            <person name="Macas J."/>
            <person name="Mayer K.F.X."/>
            <person name="Houben A."/>
            <person name="Marques A."/>
        </authorList>
    </citation>
    <scope>NUCLEOTIDE SEQUENCE [LARGE SCALE GENOMIC DNA]</scope>
    <source>
        <strain evidence="9">RhyTen1mFocal</strain>
    </source>
</reference>
<dbReference type="GO" id="GO:0004674">
    <property type="term" value="F:protein serine/threonine kinase activity"/>
    <property type="evidence" value="ECO:0007669"/>
    <property type="project" value="UniProtKB-EC"/>
</dbReference>
<dbReference type="InterPro" id="IPR001480">
    <property type="entry name" value="Bulb-type_lectin_dom"/>
</dbReference>
<dbReference type="EMBL" id="JAMRDG010000001">
    <property type="protein sequence ID" value="KAJ3701103.1"/>
    <property type="molecule type" value="Genomic_DNA"/>
</dbReference>
<feature type="domain" description="Apple" evidence="8">
    <location>
        <begin position="315"/>
        <end position="400"/>
    </location>
</feature>
<evidence type="ECO:0000256" key="2">
    <source>
        <dbReference type="ARBA" id="ARBA00012513"/>
    </source>
</evidence>
<dbReference type="SMART" id="SM00108">
    <property type="entry name" value="B_lectin"/>
    <property type="match status" value="1"/>
</dbReference>
<dbReference type="AlphaFoldDB" id="A0AAD5ZNK6"/>
<evidence type="ECO:0000313" key="10">
    <source>
        <dbReference type="Proteomes" id="UP001210211"/>
    </source>
</evidence>
<keyword evidence="3" id="KW-0675">Receptor</keyword>
<evidence type="ECO:0000313" key="9">
    <source>
        <dbReference type="EMBL" id="KAJ3701103.1"/>
    </source>
</evidence>
<keyword evidence="6" id="KW-0732">Signal</keyword>
<evidence type="ECO:0000256" key="4">
    <source>
        <dbReference type="ARBA" id="ARBA00047899"/>
    </source>
</evidence>
<evidence type="ECO:0000256" key="3">
    <source>
        <dbReference type="ARBA" id="ARBA00023170"/>
    </source>
</evidence>
<evidence type="ECO:0000256" key="1">
    <source>
        <dbReference type="ARBA" id="ARBA00004479"/>
    </source>
</evidence>
<dbReference type="SUPFAM" id="SSF51110">
    <property type="entry name" value="alpha-D-mannose-specific plant lectins"/>
    <property type="match status" value="1"/>
</dbReference>
<accession>A0AAD5ZNK6</accession>
<dbReference type="InterPro" id="IPR036426">
    <property type="entry name" value="Bulb-type_lectin_dom_sf"/>
</dbReference>
<feature type="chain" id="PRO_5042123537" description="non-specific serine/threonine protein kinase" evidence="6">
    <location>
        <begin position="21"/>
        <end position="445"/>
    </location>
</feature>
<dbReference type="GO" id="GO:0016020">
    <property type="term" value="C:membrane"/>
    <property type="evidence" value="ECO:0007669"/>
    <property type="project" value="UniProtKB-SubCell"/>
</dbReference>
<dbReference type="CDD" id="cd01098">
    <property type="entry name" value="PAN_AP_plant"/>
    <property type="match status" value="1"/>
</dbReference>
<organism evidence="9 10">
    <name type="scientific">Rhynchospora tenuis</name>
    <dbReference type="NCBI Taxonomy" id="198213"/>
    <lineage>
        <taxon>Eukaryota</taxon>
        <taxon>Viridiplantae</taxon>
        <taxon>Streptophyta</taxon>
        <taxon>Embryophyta</taxon>
        <taxon>Tracheophyta</taxon>
        <taxon>Spermatophyta</taxon>
        <taxon>Magnoliopsida</taxon>
        <taxon>Liliopsida</taxon>
        <taxon>Poales</taxon>
        <taxon>Cyperaceae</taxon>
        <taxon>Cyperoideae</taxon>
        <taxon>Rhynchosporeae</taxon>
        <taxon>Rhynchospora</taxon>
    </lineage>
</organism>
<comment type="catalytic activity">
    <reaction evidence="5">
        <text>L-seryl-[protein] + ATP = O-phospho-L-seryl-[protein] + ADP + H(+)</text>
        <dbReference type="Rhea" id="RHEA:17989"/>
        <dbReference type="Rhea" id="RHEA-COMP:9863"/>
        <dbReference type="Rhea" id="RHEA-COMP:11604"/>
        <dbReference type="ChEBI" id="CHEBI:15378"/>
        <dbReference type="ChEBI" id="CHEBI:29999"/>
        <dbReference type="ChEBI" id="CHEBI:30616"/>
        <dbReference type="ChEBI" id="CHEBI:83421"/>
        <dbReference type="ChEBI" id="CHEBI:456216"/>
        <dbReference type="EC" id="2.7.11.1"/>
    </reaction>
</comment>
<dbReference type="EC" id="2.7.11.1" evidence="2"/>
<evidence type="ECO:0000259" key="8">
    <source>
        <dbReference type="PROSITE" id="PS50948"/>
    </source>
</evidence>
<dbReference type="PROSITE" id="PS50927">
    <property type="entry name" value="BULB_LECTIN"/>
    <property type="match status" value="1"/>
</dbReference>
<dbReference type="GO" id="GO:0051707">
    <property type="term" value="P:response to other organism"/>
    <property type="evidence" value="ECO:0007669"/>
    <property type="project" value="UniProtKB-ARBA"/>
</dbReference>
<dbReference type="PANTHER" id="PTHR32444:SF247">
    <property type="entry name" value="OS01G0958200 PROTEIN"/>
    <property type="match status" value="1"/>
</dbReference>
<comment type="catalytic activity">
    <reaction evidence="4">
        <text>L-threonyl-[protein] + ATP = O-phospho-L-threonyl-[protein] + ADP + H(+)</text>
        <dbReference type="Rhea" id="RHEA:46608"/>
        <dbReference type="Rhea" id="RHEA-COMP:11060"/>
        <dbReference type="Rhea" id="RHEA-COMP:11605"/>
        <dbReference type="ChEBI" id="CHEBI:15378"/>
        <dbReference type="ChEBI" id="CHEBI:30013"/>
        <dbReference type="ChEBI" id="CHEBI:30616"/>
        <dbReference type="ChEBI" id="CHEBI:61977"/>
        <dbReference type="ChEBI" id="CHEBI:456216"/>
        <dbReference type="EC" id="2.7.11.1"/>
    </reaction>
</comment>
<name>A0AAD5ZNK6_9POAL</name>
<comment type="subcellular location">
    <subcellularLocation>
        <location evidence="1">Membrane</location>
        <topology evidence="1">Single-pass type I membrane protein</topology>
    </subcellularLocation>
</comment>
<sequence length="445" mass="50663">MEILLFFILLLFCSTHLTRAKNILHPGESLYSDQSLVSKNGEFEFGFTSHTWEKDDYYIAIWFRDEKLRGEFVWVGNRENPVNISQPCALSMSHNGNLILIQSQKLIWSTNLTETQQVSRVIDLLDTGNLVLLEQLNSDKVVWQSFDHPTDTWLPGAWLGSSNINGNNITFSLTSWNAEYYTLERDPSLGNWGFILTQLTQVEDETRYHITLPSYIPIMENGHGLITIKNTTSPPFRVTLNVYGVISIWKGAVKLYSNPCDVYENSCGPFGLCISASLKYFSSCICPYGFQRNSSEDSTVENYSAGCARNYSWNCTTNSSLGSNKYTFHLLDNLESLPEDWTNKGVMSQKECELACLNYCNCTAYALNDAGHCIHRYGELLGITIRIDGLQGKSIYIRLAIFNSTSKRTDNKHMKFSFFFEETYEVDHRRGSVFCTCVFVISNDI</sequence>
<keyword evidence="10" id="KW-1185">Reference proteome</keyword>
<dbReference type="PROSITE" id="PS50948">
    <property type="entry name" value="PAN"/>
    <property type="match status" value="1"/>
</dbReference>
<gene>
    <name evidence="9" type="ORF">LUZ61_004808</name>
</gene>
<dbReference type="Pfam" id="PF01453">
    <property type="entry name" value="B_lectin"/>
    <property type="match status" value="1"/>
</dbReference>
<dbReference type="Proteomes" id="UP001210211">
    <property type="component" value="Unassembled WGS sequence"/>
</dbReference>
<evidence type="ECO:0000256" key="6">
    <source>
        <dbReference type="SAM" id="SignalP"/>
    </source>
</evidence>
<feature type="domain" description="Bulb-type lectin" evidence="7">
    <location>
        <begin position="21"/>
        <end position="145"/>
    </location>
</feature>
<evidence type="ECO:0000256" key="5">
    <source>
        <dbReference type="ARBA" id="ARBA00048679"/>
    </source>
</evidence>
<protein>
    <recommendedName>
        <fullName evidence="2">non-specific serine/threonine protein kinase</fullName>
        <ecNumber evidence="2">2.7.11.1</ecNumber>
    </recommendedName>
</protein>
<comment type="caution">
    <text evidence="9">The sequence shown here is derived from an EMBL/GenBank/DDBJ whole genome shotgun (WGS) entry which is preliminary data.</text>
</comment>
<proteinExistence type="predicted"/>